<evidence type="ECO:0000313" key="2">
    <source>
        <dbReference type="EMBL" id="OGN24240.1"/>
    </source>
</evidence>
<dbReference type="STRING" id="1802695.A3A13_03620"/>
<proteinExistence type="predicted"/>
<sequence length="86" mass="10170">MNNDKYYQTNNFYLAAFLFAKGLELVNVDKTDPRKSYFVFANHPELEILLRVFNYGNDDAPEAKVDARKFTYAIKKLKDSLYEQNY</sequence>
<feature type="domain" description="DUF5659" evidence="1">
    <location>
        <begin position="5"/>
        <end position="82"/>
    </location>
</feature>
<gene>
    <name evidence="2" type="ORF">A3A13_03620</name>
</gene>
<dbReference type="Proteomes" id="UP000178911">
    <property type="component" value="Unassembled WGS sequence"/>
</dbReference>
<name>A0A1F8GGR8_9BACT</name>
<evidence type="ECO:0000313" key="3">
    <source>
        <dbReference type="Proteomes" id="UP000178911"/>
    </source>
</evidence>
<comment type="caution">
    <text evidence="2">The sequence shown here is derived from an EMBL/GenBank/DDBJ whole genome shotgun (WGS) entry which is preliminary data.</text>
</comment>
<dbReference type="InterPro" id="IPR043718">
    <property type="entry name" value="DUF5659"/>
</dbReference>
<protein>
    <recommendedName>
        <fullName evidence="1">DUF5659 domain-containing protein</fullName>
    </recommendedName>
</protein>
<dbReference type="EMBL" id="MGKJ01000013">
    <property type="protein sequence ID" value="OGN24240.1"/>
    <property type="molecule type" value="Genomic_DNA"/>
</dbReference>
<reference evidence="2 3" key="1">
    <citation type="journal article" date="2016" name="Nat. Commun.">
        <title>Thousands of microbial genomes shed light on interconnected biogeochemical processes in an aquifer system.</title>
        <authorList>
            <person name="Anantharaman K."/>
            <person name="Brown C.T."/>
            <person name="Hug L.A."/>
            <person name="Sharon I."/>
            <person name="Castelle C.J."/>
            <person name="Probst A.J."/>
            <person name="Thomas B.C."/>
            <person name="Singh A."/>
            <person name="Wilkins M.J."/>
            <person name="Karaoz U."/>
            <person name="Brodie E.L."/>
            <person name="Williams K.H."/>
            <person name="Hubbard S.S."/>
            <person name="Banfield J.F."/>
        </authorList>
    </citation>
    <scope>NUCLEOTIDE SEQUENCE [LARGE SCALE GENOMIC DNA]</scope>
</reference>
<dbReference type="AlphaFoldDB" id="A0A1F8GGR8"/>
<accession>A0A1F8GGR8</accession>
<dbReference type="Pfam" id="PF18903">
    <property type="entry name" value="DUF5659"/>
    <property type="match status" value="1"/>
</dbReference>
<evidence type="ECO:0000259" key="1">
    <source>
        <dbReference type="Pfam" id="PF18903"/>
    </source>
</evidence>
<organism evidence="2 3">
    <name type="scientific">Candidatus Yanofskybacteria bacterium RIFCSPLOWO2_01_FULL_43_22</name>
    <dbReference type="NCBI Taxonomy" id="1802695"/>
    <lineage>
        <taxon>Bacteria</taxon>
        <taxon>Candidatus Yanofskyibacteriota</taxon>
    </lineage>
</organism>